<evidence type="ECO:0000256" key="10">
    <source>
        <dbReference type="ARBA" id="ARBA00023180"/>
    </source>
</evidence>
<evidence type="ECO:0000256" key="12">
    <source>
        <dbReference type="ARBA" id="ARBA00057335"/>
    </source>
</evidence>
<dbReference type="InterPro" id="IPR000070">
    <property type="entry name" value="Pectinesterase_cat"/>
</dbReference>
<keyword evidence="9" id="KW-1015">Disulfide bond</keyword>
<comment type="catalytic activity">
    <reaction evidence="11 14">
        <text>[(1-&gt;4)-alpha-D-galacturonosyl methyl ester](n) + n H2O = [(1-&gt;4)-alpha-D-galacturonosyl](n) + n methanol + n H(+)</text>
        <dbReference type="Rhea" id="RHEA:22380"/>
        <dbReference type="Rhea" id="RHEA-COMP:14570"/>
        <dbReference type="Rhea" id="RHEA-COMP:14573"/>
        <dbReference type="ChEBI" id="CHEBI:15377"/>
        <dbReference type="ChEBI" id="CHEBI:15378"/>
        <dbReference type="ChEBI" id="CHEBI:17790"/>
        <dbReference type="ChEBI" id="CHEBI:140522"/>
        <dbReference type="ChEBI" id="CHEBI:140523"/>
        <dbReference type="EC" id="3.1.1.11"/>
    </reaction>
</comment>
<evidence type="ECO:0000256" key="1">
    <source>
        <dbReference type="ARBA" id="ARBA00004191"/>
    </source>
</evidence>
<evidence type="ECO:0000256" key="5">
    <source>
        <dbReference type="ARBA" id="ARBA00013229"/>
    </source>
</evidence>
<proteinExistence type="inferred from homology"/>
<evidence type="ECO:0000256" key="7">
    <source>
        <dbReference type="ARBA" id="ARBA00022801"/>
    </source>
</evidence>
<feature type="domain" description="Pectinesterase inhibitor" evidence="15">
    <location>
        <begin position="49"/>
        <end position="201"/>
    </location>
</feature>
<reference evidence="16 17" key="1">
    <citation type="journal article" date="2022" name="Nat. Genet.">
        <title>Improved pea reference genome and pan-genome highlight genomic features and evolutionary characteristics.</title>
        <authorList>
            <person name="Yang T."/>
            <person name="Liu R."/>
            <person name="Luo Y."/>
            <person name="Hu S."/>
            <person name="Wang D."/>
            <person name="Wang C."/>
            <person name="Pandey M.K."/>
            <person name="Ge S."/>
            <person name="Xu Q."/>
            <person name="Li N."/>
            <person name="Li G."/>
            <person name="Huang Y."/>
            <person name="Saxena R.K."/>
            <person name="Ji Y."/>
            <person name="Li M."/>
            <person name="Yan X."/>
            <person name="He Y."/>
            <person name="Liu Y."/>
            <person name="Wang X."/>
            <person name="Xiang C."/>
            <person name="Varshney R.K."/>
            <person name="Ding H."/>
            <person name="Gao S."/>
            <person name="Zong X."/>
        </authorList>
    </citation>
    <scope>NUCLEOTIDE SEQUENCE [LARGE SCALE GENOMIC DNA]</scope>
    <source>
        <strain evidence="16 17">cv. Zhongwan 6</strain>
    </source>
</reference>
<dbReference type="SMART" id="SM00856">
    <property type="entry name" value="PMEI"/>
    <property type="match status" value="1"/>
</dbReference>
<feature type="active site" evidence="13">
    <location>
        <position position="410"/>
    </location>
</feature>
<dbReference type="Gramene" id="Psat03G0059000-T1">
    <property type="protein sequence ID" value="KAI5424456.1"/>
    <property type="gene ID" value="KIW84_030590"/>
</dbReference>
<evidence type="ECO:0000256" key="3">
    <source>
        <dbReference type="ARBA" id="ARBA00006027"/>
    </source>
</evidence>
<keyword evidence="10" id="KW-0325">Glycoprotein</keyword>
<organism evidence="16 17">
    <name type="scientific">Pisum sativum</name>
    <name type="common">Garden pea</name>
    <name type="synonym">Lathyrus oleraceus</name>
    <dbReference type="NCBI Taxonomy" id="3888"/>
    <lineage>
        <taxon>Eukaryota</taxon>
        <taxon>Viridiplantae</taxon>
        <taxon>Streptophyta</taxon>
        <taxon>Embryophyta</taxon>
        <taxon>Tracheophyta</taxon>
        <taxon>Spermatophyta</taxon>
        <taxon>Magnoliopsida</taxon>
        <taxon>eudicotyledons</taxon>
        <taxon>Gunneridae</taxon>
        <taxon>Pentapetalae</taxon>
        <taxon>rosids</taxon>
        <taxon>fabids</taxon>
        <taxon>Fabales</taxon>
        <taxon>Fabaceae</taxon>
        <taxon>Papilionoideae</taxon>
        <taxon>50 kb inversion clade</taxon>
        <taxon>NPAAA clade</taxon>
        <taxon>Hologalegina</taxon>
        <taxon>IRL clade</taxon>
        <taxon>Fabeae</taxon>
        <taxon>Lathyrus</taxon>
    </lineage>
</organism>
<accession>A0A9D4XTI7</accession>
<dbReference type="AlphaFoldDB" id="A0A9D4XTI7"/>
<evidence type="ECO:0000256" key="13">
    <source>
        <dbReference type="PROSITE-ProRule" id="PRU10040"/>
    </source>
</evidence>
<dbReference type="PANTHER" id="PTHR31707">
    <property type="entry name" value="PECTINESTERASE"/>
    <property type="match status" value="1"/>
</dbReference>
<evidence type="ECO:0000256" key="8">
    <source>
        <dbReference type="ARBA" id="ARBA00023085"/>
    </source>
</evidence>
<dbReference type="CDD" id="cd15798">
    <property type="entry name" value="PMEI-like_3"/>
    <property type="match status" value="1"/>
</dbReference>
<evidence type="ECO:0000256" key="6">
    <source>
        <dbReference type="ARBA" id="ARBA00022512"/>
    </source>
</evidence>
<dbReference type="GO" id="GO:0004857">
    <property type="term" value="F:enzyme inhibitor activity"/>
    <property type="evidence" value="ECO:0007669"/>
    <property type="project" value="InterPro"/>
</dbReference>
<protein>
    <recommendedName>
        <fullName evidence="5 14">Pectinesterase</fullName>
        <ecNumber evidence="5 14">3.1.1.11</ecNumber>
    </recommendedName>
</protein>
<dbReference type="InterPro" id="IPR033131">
    <property type="entry name" value="Pectinesterase_Asp_AS"/>
</dbReference>
<dbReference type="FunFam" id="2.160.20.10:FF:000001">
    <property type="entry name" value="Pectinesterase"/>
    <property type="match status" value="1"/>
</dbReference>
<keyword evidence="17" id="KW-1185">Reference proteome</keyword>
<gene>
    <name evidence="16" type="ORF">KIW84_030590</name>
</gene>
<comment type="subcellular location">
    <subcellularLocation>
        <location evidence="1">Secreted</location>
        <location evidence="1">Cell wall</location>
    </subcellularLocation>
</comment>
<dbReference type="Gene3D" id="1.20.140.40">
    <property type="entry name" value="Invertase/pectin methylesterase inhibitor family protein"/>
    <property type="match status" value="1"/>
</dbReference>
<dbReference type="InterPro" id="IPR035513">
    <property type="entry name" value="Invertase/methylesterase_inhib"/>
</dbReference>
<evidence type="ECO:0000256" key="2">
    <source>
        <dbReference type="ARBA" id="ARBA00005184"/>
    </source>
</evidence>
<dbReference type="Gramene" id="Psat3g012560.1">
    <property type="protein sequence ID" value="Psat3g012560.1.cds"/>
    <property type="gene ID" value="Psat3g012560"/>
</dbReference>
<keyword evidence="6" id="KW-0134">Cell wall</keyword>
<evidence type="ECO:0000259" key="15">
    <source>
        <dbReference type="SMART" id="SM00856"/>
    </source>
</evidence>
<dbReference type="GO" id="GO:0030599">
    <property type="term" value="F:pectinesterase activity"/>
    <property type="evidence" value="ECO:0007669"/>
    <property type="project" value="UniProtKB-UniRule"/>
</dbReference>
<evidence type="ECO:0000256" key="4">
    <source>
        <dbReference type="ARBA" id="ARBA00007786"/>
    </source>
</evidence>
<dbReference type="FunFam" id="1.20.140.40:FF:000001">
    <property type="entry name" value="Pectinesterase"/>
    <property type="match status" value="1"/>
</dbReference>
<evidence type="ECO:0000313" key="17">
    <source>
        <dbReference type="Proteomes" id="UP001058974"/>
    </source>
</evidence>
<dbReference type="Pfam" id="PF04043">
    <property type="entry name" value="PMEI"/>
    <property type="match status" value="1"/>
</dbReference>
<keyword evidence="6" id="KW-0964">Secreted</keyword>
<dbReference type="Gene3D" id="2.160.20.10">
    <property type="entry name" value="Single-stranded right-handed beta-helix, Pectin lyase-like"/>
    <property type="match status" value="1"/>
</dbReference>
<dbReference type="InterPro" id="IPR011050">
    <property type="entry name" value="Pectin_lyase_fold/virulence"/>
</dbReference>
<keyword evidence="8 14" id="KW-0063">Aspartyl esterase</keyword>
<sequence length="584" mass="64969">MGDTGKNKRIAIIGVSTFLLVAMVVAAAVSVGLSKKEAVEETKDSHLSSSMKAVKSLCAPTDYREECEESLTSQAGNITDPRELIKIAFNVTITKIGQELEKTQLLKDVEKDPRTSDAYDTCKELMKLSIEEFTRSLDRFSRFDLNNIDRILASLKVWLSGAITYQETCLDAFENTTGDAGQKMQEMLKASMHMSSNGLSIINELSKALTNLKPPTRRLLDESEIDPEVIGNGDFELPEWVEDRVGVRKLLKMTGRKLNAQLVVAKDGSGNCTTINEALRFVPKKNLRPYVIYIKEGVYSEYVEVPRNLTHVVFLGDGAKKTRITGNKNFVDGIGTFRTATVAVLGDFFVALGIGFENTAGAIKHQAVALRVQSDRSIFYKCRMDGYQDTLYAHTMRQFYRDCIISGTIDFVFGDAVAVLQNCTFVVRRPMENQQCIVTAQGRKEKTQPSGLVIQGGSIVSDPGYYPVRFDNKAYLARPWKNFSRTIFMDTYIGDLITPDGYMPWQTLQGVTGTETCFYAEYNNRGPGSDISKRVKWTGVKTITSEGVTGFLPSKFFLGDDWIRVTSIPYYPGGTTGSSRVPTH</sequence>
<dbReference type="SUPFAM" id="SSF101148">
    <property type="entry name" value="Plant invertase/pectin methylesterase inhibitor"/>
    <property type="match status" value="1"/>
</dbReference>
<dbReference type="Pfam" id="PF01095">
    <property type="entry name" value="Pectinesterase"/>
    <property type="match status" value="1"/>
</dbReference>
<evidence type="ECO:0000313" key="16">
    <source>
        <dbReference type="EMBL" id="KAI5424456.1"/>
    </source>
</evidence>
<evidence type="ECO:0000256" key="9">
    <source>
        <dbReference type="ARBA" id="ARBA00023157"/>
    </source>
</evidence>
<dbReference type="GO" id="GO:0045490">
    <property type="term" value="P:pectin catabolic process"/>
    <property type="evidence" value="ECO:0007669"/>
    <property type="project" value="UniProtKB-UniRule"/>
</dbReference>
<dbReference type="Proteomes" id="UP001058974">
    <property type="component" value="Chromosome 3"/>
</dbReference>
<comment type="similarity">
    <text evidence="4">In the C-terminal section; belongs to the pectinesterase family.</text>
</comment>
<dbReference type="EMBL" id="JAMSHJ010000003">
    <property type="protein sequence ID" value="KAI5424456.1"/>
    <property type="molecule type" value="Genomic_DNA"/>
</dbReference>
<evidence type="ECO:0000256" key="11">
    <source>
        <dbReference type="ARBA" id="ARBA00047928"/>
    </source>
</evidence>
<keyword evidence="7 14" id="KW-0378">Hydrolase</keyword>
<evidence type="ECO:0000256" key="14">
    <source>
        <dbReference type="RuleBase" id="RU000589"/>
    </source>
</evidence>
<dbReference type="SUPFAM" id="SSF51126">
    <property type="entry name" value="Pectin lyase-like"/>
    <property type="match status" value="1"/>
</dbReference>
<dbReference type="InterPro" id="IPR012334">
    <property type="entry name" value="Pectin_lyas_fold"/>
</dbReference>
<dbReference type="GO" id="GO:0042545">
    <property type="term" value="P:cell wall modification"/>
    <property type="evidence" value="ECO:0007669"/>
    <property type="project" value="UniProtKB-UniRule"/>
</dbReference>
<dbReference type="EC" id="3.1.1.11" evidence="5 14"/>
<dbReference type="InterPro" id="IPR006501">
    <property type="entry name" value="Pectinesterase_inhib_dom"/>
</dbReference>
<comment type="pathway">
    <text evidence="2 14">Glycan metabolism; pectin degradation; 2-dehydro-3-deoxy-D-gluconate from pectin: step 1/5.</text>
</comment>
<dbReference type="OrthoDB" id="2019149at2759"/>
<comment type="function">
    <text evidence="12">Acts in the modification of cell walls via demethylesterification of cell wall pectin.</text>
</comment>
<dbReference type="NCBIfam" id="TIGR01614">
    <property type="entry name" value="PME_inhib"/>
    <property type="match status" value="1"/>
</dbReference>
<comment type="similarity">
    <text evidence="3">In the N-terminal section; belongs to the PMEI family.</text>
</comment>
<dbReference type="PROSITE" id="PS00503">
    <property type="entry name" value="PECTINESTERASE_2"/>
    <property type="match status" value="1"/>
</dbReference>
<name>A0A9D4XTI7_PEA</name>
<comment type="caution">
    <text evidence="16">The sequence shown here is derived from an EMBL/GenBank/DDBJ whole genome shotgun (WGS) entry which is preliminary data.</text>
</comment>